<evidence type="ECO:0000256" key="3">
    <source>
        <dbReference type="ARBA" id="ARBA00022553"/>
    </source>
</evidence>
<feature type="transmembrane region" description="Helical" evidence="6">
    <location>
        <begin position="45"/>
        <end position="74"/>
    </location>
</feature>
<dbReference type="FunFam" id="3.30.565.10:FF:000006">
    <property type="entry name" value="Sensor histidine kinase WalK"/>
    <property type="match status" value="1"/>
</dbReference>
<evidence type="ECO:0000256" key="2">
    <source>
        <dbReference type="ARBA" id="ARBA00012438"/>
    </source>
</evidence>
<comment type="caution">
    <text evidence="8">The sequence shown here is derived from an EMBL/GenBank/DDBJ whole genome shotgun (WGS) entry which is preliminary data.</text>
</comment>
<dbReference type="Proteomes" id="UP000031599">
    <property type="component" value="Unassembled WGS sequence"/>
</dbReference>
<keyword evidence="4" id="KW-0808">Transferase</keyword>
<dbReference type="SUPFAM" id="SSF55874">
    <property type="entry name" value="ATPase domain of HSP90 chaperone/DNA topoisomerase II/histidine kinase"/>
    <property type="match status" value="1"/>
</dbReference>
<protein>
    <recommendedName>
        <fullName evidence="2">histidine kinase</fullName>
        <ecNumber evidence="2">2.7.13.3</ecNumber>
    </recommendedName>
</protein>
<reference evidence="8 9" key="1">
    <citation type="submission" date="2014-12" db="EMBL/GenBank/DDBJ databases">
        <title>Genome assembly of Enhygromyxa salina DSM 15201.</title>
        <authorList>
            <person name="Sharma G."/>
            <person name="Subramanian S."/>
        </authorList>
    </citation>
    <scope>NUCLEOTIDE SEQUENCE [LARGE SCALE GENOMIC DNA]</scope>
    <source>
        <strain evidence="8 9">DSM 15201</strain>
    </source>
</reference>
<evidence type="ECO:0000256" key="6">
    <source>
        <dbReference type="SAM" id="Phobius"/>
    </source>
</evidence>
<organism evidence="8 9">
    <name type="scientific">Enhygromyxa salina</name>
    <dbReference type="NCBI Taxonomy" id="215803"/>
    <lineage>
        <taxon>Bacteria</taxon>
        <taxon>Pseudomonadati</taxon>
        <taxon>Myxococcota</taxon>
        <taxon>Polyangia</taxon>
        <taxon>Nannocystales</taxon>
        <taxon>Nannocystaceae</taxon>
        <taxon>Enhygromyxa</taxon>
    </lineage>
</organism>
<dbReference type="InterPro" id="IPR003594">
    <property type="entry name" value="HATPase_dom"/>
</dbReference>
<evidence type="ECO:0000259" key="7">
    <source>
        <dbReference type="PROSITE" id="PS50109"/>
    </source>
</evidence>
<keyword evidence="5 8" id="KW-0418">Kinase</keyword>
<accession>A0A0C2D2C1</accession>
<proteinExistence type="predicted"/>
<evidence type="ECO:0000256" key="4">
    <source>
        <dbReference type="ARBA" id="ARBA00022679"/>
    </source>
</evidence>
<dbReference type="CDD" id="cd00075">
    <property type="entry name" value="HATPase"/>
    <property type="match status" value="1"/>
</dbReference>
<dbReference type="SUPFAM" id="SSF47384">
    <property type="entry name" value="Homodimeric domain of signal transducing histidine kinase"/>
    <property type="match status" value="1"/>
</dbReference>
<dbReference type="Pfam" id="PF02518">
    <property type="entry name" value="HATPase_c"/>
    <property type="match status" value="1"/>
</dbReference>
<evidence type="ECO:0000313" key="8">
    <source>
        <dbReference type="EMBL" id="KIG15920.1"/>
    </source>
</evidence>
<dbReference type="EMBL" id="JMCC02000045">
    <property type="protein sequence ID" value="KIG15920.1"/>
    <property type="molecule type" value="Genomic_DNA"/>
</dbReference>
<keyword evidence="6" id="KW-0812">Transmembrane</keyword>
<dbReference type="InterPro" id="IPR036890">
    <property type="entry name" value="HATPase_C_sf"/>
</dbReference>
<sequence>MVNPKRRSISLPITLSAVAVALTITLLLVWILVIVKNMELLQATFVGNVALLVGGIVSFLAIISVLVMFTVFLVREISEGRRQTTFIDSVTHELKTPLASLKLAAETLARPELEADRREQLRVMMLQDVSRLVNLVDGILDASRLVGGPEETDYGEVVVADLIEQVAAENIRRHYLDTEIFEFDLDEDMVLFVDPTALRTIVSNLIDNAIKYSDGAPKIHVQTGRSDDRHVQIVVTDAGIGIAKGDLKRIFQRFYRVPEEAVRSRHGTGLGLFVVAALVKGLGGRIEASSAGPGTGTAMRVELPQRKSLK</sequence>
<dbReference type="RefSeq" id="WP_052550665.1">
    <property type="nucleotide sequence ID" value="NZ_JMCC02000045.1"/>
</dbReference>
<keyword evidence="6" id="KW-0472">Membrane</keyword>
<comment type="catalytic activity">
    <reaction evidence="1">
        <text>ATP + protein L-histidine = ADP + protein N-phospho-L-histidine.</text>
        <dbReference type="EC" id="2.7.13.3"/>
    </reaction>
</comment>
<evidence type="ECO:0000256" key="5">
    <source>
        <dbReference type="ARBA" id="ARBA00022777"/>
    </source>
</evidence>
<dbReference type="EC" id="2.7.13.3" evidence="2"/>
<keyword evidence="3" id="KW-0597">Phosphoprotein</keyword>
<dbReference type="InterPro" id="IPR036097">
    <property type="entry name" value="HisK_dim/P_sf"/>
</dbReference>
<feature type="transmembrane region" description="Helical" evidence="6">
    <location>
        <begin position="12"/>
        <end position="33"/>
    </location>
</feature>
<dbReference type="SMART" id="SM00388">
    <property type="entry name" value="HisKA"/>
    <property type="match status" value="1"/>
</dbReference>
<dbReference type="InterPro" id="IPR005467">
    <property type="entry name" value="His_kinase_dom"/>
</dbReference>
<evidence type="ECO:0000313" key="9">
    <source>
        <dbReference type="Proteomes" id="UP000031599"/>
    </source>
</evidence>
<dbReference type="AlphaFoldDB" id="A0A0C2D2C1"/>
<feature type="domain" description="Histidine kinase" evidence="7">
    <location>
        <begin position="89"/>
        <end position="307"/>
    </location>
</feature>
<dbReference type="Gene3D" id="1.10.287.130">
    <property type="match status" value="1"/>
</dbReference>
<dbReference type="InterPro" id="IPR004358">
    <property type="entry name" value="Sig_transdc_His_kin-like_C"/>
</dbReference>
<gene>
    <name evidence="8" type="ORF">DB30_05111</name>
</gene>
<dbReference type="PANTHER" id="PTHR43547">
    <property type="entry name" value="TWO-COMPONENT HISTIDINE KINASE"/>
    <property type="match status" value="1"/>
</dbReference>
<dbReference type="PRINTS" id="PR00344">
    <property type="entry name" value="BCTRLSENSOR"/>
</dbReference>
<name>A0A0C2D2C1_9BACT</name>
<evidence type="ECO:0000256" key="1">
    <source>
        <dbReference type="ARBA" id="ARBA00000085"/>
    </source>
</evidence>
<dbReference type="Pfam" id="PF00512">
    <property type="entry name" value="HisKA"/>
    <property type="match status" value="1"/>
</dbReference>
<keyword evidence="6" id="KW-1133">Transmembrane helix</keyword>
<dbReference type="InterPro" id="IPR003661">
    <property type="entry name" value="HisK_dim/P_dom"/>
</dbReference>
<dbReference type="PROSITE" id="PS50109">
    <property type="entry name" value="HIS_KIN"/>
    <property type="match status" value="1"/>
</dbReference>
<dbReference type="Gene3D" id="3.30.565.10">
    <property type="entry name" value="Histidine kinase-like ATPase, C-terminal domain"/>
    <property type="match status" value="1"/>
</dbReference>
<dbReference type="CDD" id="cd00082">
    <property type="entry name" value="HisKA"/>
    <property type="match status" value="1"/>
</dbReference>
<dbReference type="GO" id="GO:0000155">
    <property type="term" value="F:phosphorelay sensor kinase activity"/>
    <property type="evidence" value="ECO:0007669"/>
    <property type="project" value="InterPro"/>
</dbReference>
<dbReference type="SMART" id="SM00387">
    <property type="entry name" value="HATPase_c"/>
    <property type="match status" value="1"/>
</dbReference>
<dbReference type="PANTHER" id="PTHR43547:SF2">
    <property type="entry name" value="HYBRID SIGNAL TRANSDUCTION HISTIDINE KINASE C"/>
    <property type="match status" value="1"/>
</dbReference>